<dbReference type="SUPFAM" id="SSF56529">
    <property type="entry name" value="FAH"/>
    <property type="match status" value="1"/>
</dbReference>
<protein>
    <submittedName>
        <fullName evidence="2">Fumarylacetoacetate hydrolase family protein</fullName>
    </submittedName>
</protein>
<dbReference type="GO" id="GO:0016787">
    <property type="term" value="F:hydrolase activity"/>
    <property type="evidence" value="ECO:0007669"/>
    <property type="project" value="UniProtKB-KW"/>
</dbReference>
<keyword evidence="2" id="KW-0378">Hydrolase</keyword>
<dbReference type="RefSeq" id="WP_262874506.1">
    <property type="nucleotide sequence ID" value="NZ_BAABKW010000001.1"/>
</dbReference>
<accession>A0ABW2HEM8</accession>
<dbReference type="InterPro" id="IPR036663">
    <property type="entry name" value="Fumarylacetoacetase_C_sf"/>
</dbReference>
<dbReference type="InterPro" id="IPR011234">
    <property type="entry name" value="Fumarylacetoacetase-like_C"/>
</dbReference>
<comment type="caution">
    <text evidence="2">The sequence shown here is derived from an EMBL/GenBank/DDBJ whole genome shotgun (WGS) entry which is preliminary data.</text>
</comment>
<proteinExistence type="predicted"/>
<gene>
    <name evidence="2" type="ORF">ACFQRL_11425</name>
</gene>
<organism evidence="2 3">
    <name type="scientific">Microbacterium fluvii</name>
    <dbReference type="NCBI Taxonomy" id="415215"/>
    <lineage>
        <taxon>Bacteria</taxon>
        <taxon>Bacillati</taxon>
        <taxon>Actinomycetota</taxon>
        <taxon>Actinomycetes</taxon>
        <taxon>Micrococcales</taxon>
        <taxon>Microbacteriaceae</taxon>
        <taxon>Microbacterium</taxon>
    </lineage>
</organism>
<reference evidence="3" key="1">
    <citation type="journal article" date="2019" name="Int. J. Syst. Evol. Microbiol.">
        <title>The Global Catalogue of Microorganisms (GCM) 10K type strain sequencing project: providing services to taxonomists for standard genome sequencing and annotation.</title>
        <authorList>
            <consortium name="The Broad Institute Genomics Platform"/>
            <consortium name="The Broad Institute Genome Sequencing Center for Infectious Disease"/>
            <person name="Wu L."/>
            <person name="Ma J."/>
        </authorList>
    </citation>
    <scope>NUCLEOTIDE SEQUENCE [LARGE SCALE GENOMIC DNA]</scope>
    <source>
        <strain evidence="3">CGMCC 1.15772</strain>
    </source>
</reference>
<evidence type="ECO:0000259" key="1">
    <source>
        <dbReference type="Pfam" id="PF01557"/>
    </source>
</evidence>
<evidence type="ECO:0000313" key="3">
    <source>
        <dbReference type="Proteomes" id="UP001596507"/>
    </source>
</evidence>
<keyword evidence="3" id="KW-1185">Reference proteome</keyword>
<name>A0ABW2HEM8_9MICO</name>
<dbReference type="PANTHER" id="PTHR43211">
    <property type="entry name" value="FUMARYLACETOACETATE HYDROLASE"/>
    <property type="match status" value="1"/>
</dbReference>
<dbReference type="EMBL" id="JBHTBE010000003">
    <property type="protein sequence ID" value="MFC7269573.1"/>
    <property type="molecule type" value="Genomic_DNA"/>
</dbReference>
<feature type="domain" description="Fumarylacetoacetase-like C-terminal" evidence="1">
    <location>
        <begin position="77"/>
        <end position="301"/>
    </location>
</feature>
<evidence type="ECO:0000313" key="2">
    <source>
        <dbReference type="EMBL" id="MFC7269573.1"/>
    </source>
</evidence>
<sequence length="322" mass="35397">MAQYARYVGPNGIVHTGRVQHGKLQDVPGDPEILDLLNAPEAVKRDLDLRGGRYQKLPIEDATFAVPVQPRAMRDFLVFEAHIAGMKKTEGGDGSVPPAWYEAPRFLFMNPWSVLPTGADIPMPPFTQRLDFELEVAMIVKHTVRDVPIEEAHEHIAGFCIFNDWSARDIQGREMSVGLGPSKGKDFANTLGPWLTTPDELEQYREGDRYALDMSVAINGEVVGTDNLRNMSWSFEEMLVHASRDAWVGAGDVLATGTASQGALSERWARAGGELVIPPLQVGDEVTMTVQGLGSITNRIVETASPGYTVPPARRTYGDDRL</sequence>
<dbReference type="Pfam" id="PF01557">
    <property type="entry name" value="FAA_hydrolase"/>
    <property type="match status" value="1"/>
</dbReference>
<dbReference type="Gene3D" id="3.90.850.10">
    <property type="entry name" value="Fumarylacetoacetase-like, C-terminal domain"/>
    <property type="match status" value="1"/>
</dbReference>
<dbReference type="Proteomes" id="UP001596507">
    <property type="component" value="Unassembled WGS sequence"/>
</dbReference>
<dbReference type="PANTHER" id="PTHR43211:SF1">
    <property type="entry name" value="BLL6422 PROTEIN"/>
    <property type="match status" value="1"/>
</dbReference>